<dbReference type="PANTHER" id="PTHR22929:SF0">
    <property type="entry name" value="TRANSCRIPTION FACTOR TFIIIB COMPONENT B'' HOMOLOG"/>
    <property type="match status" value="1"/>
</dbReference>
<dbReference type="GO" id="GO:0001156">
    <property type="term" value="F:TFIIIC-class transcription factor complex binding"/>
    <property type="evidence" value="ECO:0007669"/>
    <property type="project" value="TreeGrafter"/>
</dbReference>
<evidence type="ECO:0000313" key="3">
    <source>
        <dbReference type="Ensembl" id="ENSPMAP00000007096.1"/>
    </source>
</evidence>
<dbReference type="HOGENOM" id="CLU_1418175_0_0_1"/>
<dbReference type="Ensembl" id="ENSPMAT00000007128.1">
    <property type="protein sequence ID" value="ENSPMAP00000007096.1"/>
    <property type="gene ID" value="ENSPMAG00000006446.1"/>
</dbReference>
<dbReference type="GeneTree" id="ENSGT00390000012762"/>
<reference evidence="3" key="2">
    <citation type="submission" date="2025-09" db="UniProtKB">
        <authorList>
            <consortium name="Ensembl"/>
        </authorList>
    </citation>
    <scope>IDENTIFICATION</scope>
</reference>
<feature type="domain" description="Transcription factor TFIIIB component B'' Myb" evidence="2">
    <location>
        <begin position="128"/>
        <end position="193"/>
    </location>
</feature>
<sequence>DRSQMTMKDLLYWVPRNNPMLSSGKDTASVPSIPCAPASSDPPAEVSPAAEAAPSLSSAGDAQSLLVPQVRVAEDGSIVLNEDRIAYPPRRPTGHPLVQVSSSSRGHNGTQTHNSSVPDHVVVVVVCAETELFFLAISMVGMDFSMIGQLFPNRSRVDIKNKFKREERCNPRKIDQAFRNKLPLDVSCFETLLQE</sequence>
<protein>
    <recommendedName>
        <fullName evidence="2">Transcription factor TFIIIB component B'' Myb domain-containing protein</fullName>
    </recommendedName>
</protein>
<dbReference type="GO" id="GO:0000126">
    <property type="term" value="C:transcription factor TFIIIB complex"/>
    <property type="evidence" value="ECO:0007669"/>
    <property type="project" value="TreeGrafter"/>
</dbReference>
<reference evidence="3" key="1">
    <citation type="submission" date="2025-08" db="UniProtKB">
        <authorList>
            <consortium name="Ensembl"/>
        </authorList>
    </citation>
    <scope>IDENTIFICATION</scope>
</reference>
<dbReference type="STRING" id="7757.ENSPMAP00000007096"/>
<evidence type="ECO:0000256" key="1">
    <source>
        <dbReference type="SAM" id="MobiDB-lite"/>
    </source>
</evidence>
<dbReference type="InterPro" id="IPR001005">
    <property type="entry name" value="SANT/Myb"/>
</dbReference>
<dbReference type="AlphaFoldDB" id="S4RPG0"/>
<feature type="compositionally biased region" description="Low complexity" evidence="1">
    <location>
        <begin position="36"/>
        <end position="58"/>
    </location>
</feature>
<proteinExistence type="predicted"/>
<dbReference type="GO" id="GO:0070898">
    <property type="term" value="P:RNA polymerase III preinitiation complex assembly"/>
    <property type="evidence" value="ECO:0007669"/>
    <property type="project" value="TreeGrafter"/>
</dbReference>
<organism evidence="3">
    <name type="scientific">Petromyzon marinus</name>
    <name type="common">Sea lamprey</name>
    <dbReference type="NCBI Taxonomy" id="7757"/>
    <lineage>
        <taxon>Eukaryota</taxon>
        <taxon>Metazoa</taxon>
        <taxon>Chordata</taxon>
        <taxon>Craniata</taxon>
        <taxon>Vertebrata</taxon>
        <taxon>Cyclostomata</taxon>
        <taxon>Hyperoartia</taxon>
        <taxon>Petromyzontiformes</taxon>
        <taxon>Petromyzontidae</taxon>
        <taxon>Petromyzon</taxon>
    </lineage>
</organism>
<evidence type="ECO:0000259" key="2">
    <source>
        <dbReference type="Pfam" id="PF15963"/>
    </source>
</evidence>
<dbReference type="InterPro" id="IPR039467">
    <property type="entry name" value="TFIIIB_B''_Myb"/>
</dbReference>
<accession>S4RPG0</accession>
<dbReference type="CDD" id="cd00167">
    <property type="entry name" value="SANT"/>
    <property type="match status" value="1"/>
</dbReference>
<dbReference type="PANTHER" id="PTHR22929">
    <property type="entry name" value="RNA POLYMERASE III TRANSCRIPTION INITIATION FACTOR B"/>
    <property type="match status" value="1"/>
</dbReference>
<feature type="region of interest" description="Disordered" evidence="1">
    <location>
        <begin position="16"/>
        <end position="58"/>
    </location>
</feature>
<dbReference type="Pfam" id="PF15963">
    <property type="entry name" value="Myb_DNA-bind_7"/>
    <property type="match status" value="1"/>
</dbReference>
<dbReference type="InterPro" id="IPR009057">
    <property type="entry name" value="Homeodomain-like_sf"/>
</dbReference>
<dbReference type="SUPFAM" id="SSF46689">
    <property type="entry name" value="Homeodomain-like"/>
    <property type="match status" value="1"/>
</dbReference>
<feature type="compositionally biased region" description="Polar residues" evidence="1">
    <location>
        <begin position="19"/>
        <end position="30"/>
    </location>
</feature>
<name>S4RPG0_PETMA</name>